<reference evidence="2" key="1">
    <citation type="journal article" date="2022" name="bioRxiv">
        <title>Sequencing and chromosome-scale assembly of the giantPleurodeles waltlgenome.</title>
        <authorList>
            <person name="Brown T."/>
            <person name="Elewa A."/>
            <person name="Iarovenko S."/>
            <person name="Subramanian E."/>
            <person name="Araus A.J."/>
            <person name="Petzold A."/>
            <person name="Susuki M."/>
            <person name="Suzuki K.-i.T."/>
            <person name="Hayashi T."/>
            <person name="Toyoda A."/>
            <person name="Oliveira C."/>
            <person name="Osipova E."/>
            <person name="Leigh N.D."/>
            <person name="Simon A."/>
            <person name="Yun M.H."/>
        </authorList>
    </citation>
    <scope>NUCLEOTIDE SEQUENCE</scope>
    <source>
        <strain evidence="2">20211129_DDA</strain>
        <tissue evidence="2">Liver</tissue>
    </source>
</reference>
<organism evidence="2 3">
    <name type="scientific">Pleurodeles waltl</name>
    <name type="common">Iberian ribbed newt</name>
    <dbReference type="NCBI Taxonomy" id="8319"/>
    <lineage>
        <taxon>Eukaryota</taxon>
        <taxon>Metazoa</taxon>
        <taxon>Chordata</taxon>
        <taxon>Craniata</taxon>
        <taxon>Vertebrata</taxon>
        <taxon>Euteleostomi</taxon>
        <taxon>Amphibia</taxon>
        <taxon>Batrachia</taxon>
        <taxon>Caudata</taxon>
        <taxon>Salamandroidea</taxon>
        <taxon>Salamandridae</taxon>
        <taxon>Pleurodelinae</taxon>
        <taxon>Pleurodeles</taxon>
    </lineage>
</organism>
<dbReference type="Proteomes" id="UP001066276">
    <property type="component" value="Chromosome 12"/>
</dbReference>
<proteinExistence type="predicted"/>
<evidence type="ECO:0000256" key="1">
    <source>
        <dbReference type="SAM" id="MobiDB-lite"/>
    </source>
</evidence>
<comment type="caution">
    <text evidence="2">The sequence shown here is derived from an EMBL/GenBank/DDBJ whole genome shotgun (WGS) entry which is preliminary data.</text>
</comment>
<feature type="compositionally biased region" description="Basic and acidic residues" evidence="1">
    <location>
        <begin position="51"/>
        <end position="64"/>
    </location>
</feature>
<gene>
    <name evidence="2" type="ORF">NDU88_000172</name>
</gene>
<keyword evidence="3" id="KW-1185">Reference proteome</keyword>
<sequence length="183" mass="19777">MRLCRPALRFTSAFASRHFDAFGPEATGGSGAGLFRGRAFVRGSRGRRGVRRSEKGWGHREKSLSRLTQPSSEGGNGSSGWTTTASGFLSRSCPQVSGTHSLQLGFSETGVALYEICVQRLQTMMEEKNTDENLIPFAKRSKMVNRFFDGGMYLLAKFGDAGIVVSSTPMFFLSAAGDGTSVQ</sequence>
<accession>A0AAV7KMD5</accession>
<name>A0AAV7KMD5_PLEWA</name>
<evidence type="ECO:0000313" key="2">
    <source>
        <dbReference type="EMBL" id="KAJ1079950.1"/>
    </source>
</evidence>
<dbReference type="AlphaFoldDB" id="A0AAV7KMD5"/>
<dbReference type="EMBL" id="JANPWB010000016">
    <property type="protein sequence ID" value="KAJ1079950.1"/>
    <property type="molecule type" value="Genomic_DNA"/>
</dbReference>
<evidence type="ECO:0000313" key="3">
    <source>
        <dbReference type="Proteomes" id="UP001066276"/>
    </source>
</evidence>
<protein>
    <submittedName>
        <fullName evidence="2">Uncharacterized protein</fullName>
    </submittedName>
</protein>
<feature type="compositionally biased region" description="Polar residues" evidence="1">
    <location>
        <begin position="65"/>
        <end position="81"/>
    </location>
</feature>
<feature type="region of interest" description="Disordered" evidence="1">
    <location>
        <begin position="45"/>
        <end position="81"/>
    </location>
</feature>